<name>A0ACC6PF09_9BACL</name>
<gene>
    <name evidence="1" type="ORF">WKI47_16405</name>
</gene>
<proteinExistence type="predicted"/>
<dbReference type="EMBL" id="JBBKAR010000043">
    <property type="protein sequence ID" value="MEJ8305492.1"/>
    <property type="molecule type" value="Genomic_DNA"/>
</dbReference>
<sequence length="166" mass="18980">MLNRSVLSIREQRREGFPCNFKHADFWIDGQRLYDSILRLYPNMDDIACLGFGSEAFQNKQIDKLLLNVVADFPDDRRALYICPACGDLGCGAVSLRIKQEEGMVVWYDFGIESEGDSNPRVTSLPEIGPFFFEEETYAETIRATYGLDGFHWPKADSDYNEEAEV</sequence>
<reference evidence="1" key="1">
    <citation type="submission" date="2024-03" db="EMBL/GenBank/DDBJ databases">
        <title>Whole genome sequecning of epiphytes from Marcgravia umbellata leaves.</title>
        <authorList>
            <person name="Kumar G."/>
            <person name="Savka M.A."/>
        </authorList>
    </citation>
    <scope>NUCLEOTIDE SEQUENCE</scope>
    <source>
        <strain evidence="1">RIT_BL5</strain>
    </source>
</reference>
<dbReference type="Proteomes" id="UP001380953">
    <property type="component" value="Unassembled WGS sequence"/>
</dbReference>
<organism evidence="1 2">
    <name type="scientific">Saccharibacillus sacchari</name>
    <dbReference type="NCBI Taxonomy" id="456493"/>
    <lineage>
        <taxon>Bacteria</taxon>
        <taxon>Bacillati</taxon>
        <taxon>Bacillota</taxon>
        <taxon>Bacilli</taxon>
        <taxon>Bacillales</taxon>
        <taxon>Paenibacillaceae</taxon>
        <taxon>Saccharibacillus</taxon>
    </lineage>
</organism>
<protein>
    <submittedName>
        <fullName evidence="1">Uncharacterized protein</fullName>
    </submittedName>
</protein>
<evidence type="ECO:0000313" key="2">
    <source>
        <dbReference type="Proteomes" id="UP001380953"/>
    </source>
</evidence>
<comment type="caution">
    <text evidence="1">The sequence shown here is derived from an EMBL/GenBank/DDBJ whole genome shotgun (WGS) entry which is preliminary data.</text>
</comment>
<evidence type="ECO:0000313" key="1">
    <source>
        <dbReference type="EMBL" id="MEJ8305492.1"/>
    </source>
</evidence>
<accession>A0ACC6PF09</accession>
<keyword evidence="2" id="KW-1185">Reference proteome</keyword>